<protein>
    <recommendedName>
        <fullName evidence="3">Lipocalin-like domain-containing protein</fullName>
    </recommendedName>
</protein>
<evidence type="ECO:0008006" key="3">
    <source>
        <dbReference type="Google" id="ProtNLM"/>
    </source>
</evidence>
<dbReference type="AlphaFoldDB" id="A0A344TF39"/>
<dbReference type="Proteomes" id="UP000251993">
    <property type="component" value="Chromosome"/>
</dbReference>
<gene>
    <name evidence="1" type="ORF">DR864_05685</name>
</gene>
<dbReference type="OrthoDB" id="948795at2"/>
<evidence type="ECO:0000313" key="1">
    <source>
        <dbReference type="EMBL" id="AXE17260.1"/>
    </source>
</evidence>
<keyword evidence="2" id="KW-1185">Reference proteome</keyword>
<sequence length="160" mass="17384">MKKIILFGLVALIGIRCQSTSDALLAPEAAGCISDQPILTGKWTMTEFRYFGGCCPVIADSSWKKAPDNSYLLEFTGDGQLKVTNNLSGTNGVAPALPARLMTDFKFDGKEISLGEQILGGAAWQKKTRVVKLTTKELILGIIVGKEGETNERKFVRICQ</sequence>
<dbReference type="RefSeq" id="WP_114066046.1">
    <property type="nucleotide sequence ID" value="NZ_CP030850.1"/>
</dbReference>
<proteinExistence type="predicted"/>
<evidence type="ECO:0000313" key="2">
    <source>
        <dbReference type="Proteomes" id="UP000251993"/>
    </source>
</evidence>
<dbReference type="KEGG" id="run:DR864_05685"/>
<accession>A0A344TF39</accession>
<reference evidence="1 2" key="1">
    <citation type="submission" date="2018-07" db="EMBL/GenBank/DDBJ databases">
        <title>Genome sequencing of Runella.</title>
        <authorList>
            <person name="Baek M.-G."/>
            <person name="Yi H."/>
        </authorList>
    </citation>
    <scope>NUCLEOTIDE SEQUENCE [LARGE SCALE GENOMIC DNA]</scope>
    <source>
        <strain evidence="1 2">HYN0085</strain>
    </source>
</reference>
<name>A0A344TF39_9BACT</name>
<dbReference type="EMBL" id="CP030850">
    <property type="protein sequence ID" value="AXE17260.1"/>
    <property type="molecule type" value="Genomic_DNA"/>
</dbReference>
<organism evidence="1 2">
    <name type="scientific">Runella rosea</name>
    <dbReference type="NCBI Taxonomy" id="2259595"/>
    <lineage>
        <taxon>Bacteria</taxon>
        <taxon>Pseudomonadati</taxon>
        <taxon>Bacteroidota</taxon>
        <taxon>Cytophagia</taxon>
        <taxon>Cytophagales</taxon>
        <taxon>Spirosomataceae</taxon>
        <taxon>Runella</taxon>
    </lineage>
</organism>